<organism evidence="9 10">
    <name type="scientific">Nitrospira moscoviensis</name>
    <dbReference type="NCBI Taxonomy" id="42253"/>
    <lineage>
        <taxon>Bacteria</taxon>
        <taxon>Pseudomonadati</taxon>
        <taxon>Nitrospirota</taxon>
        <taxon>Nitrospiria</taxon>
        <taxon>Nitrospirales</taxon>
        <taxon>Nitrospiraceae</taxon>
        <taxon>Nitrospira</taxon>
    </lineage>
</organism>
<dbReference type="KEGG" id="nmv:NITMOv2_2088"/>
<comment type="catalytic activity">
    <reaction evidence="5">
        <text>(S)-malate = fumarate + H2O</text>
        <dbReference type="Rhea" id="RHEA:12460"/>
        <dbReference type="ChEBI" id="CHEBI:15377"/>
        <dbReference type="ChEBI" id="CHEBI:15589"/>
        <dbReference type="ChEBI" id="CHEBI:29806"/>
        <dbReference type="EC" id="4.2.1.2"/>
    </reaction>
</comment>
<dbReference type="PANTHER" id="PTHR11444">
    <property type="entry name" value="ASPARTATEAMMONIA/ARGININOSUCCINATE/ADENYLOSUCCINATE LYASE"/>
    <property type="match status" value="1"/>
</dbReference>
<dbReference type="NCBIfam" id="NF008909">
    <property type="entry name" value="PRK12273.1"/>
    <property type="match status" value="1"/>
</dbReference>
<feature type="binding site" evidence="5">
    <location>
        <begin position="113"/>
        <end position="115"/>
    </location>
    <ligand>
        <name>substrate</name>
    </ligand>
</feature>
<feature type="active site" description="Proton donor/acceptor" evidence="5">
    <location>
        <position position="202"/>
    </location>
</feature>
<dbReference type="PATRIC" id="fig|42253.5.peg.2058"/>
<dbReference type="Pfam" id="PF00206">
    <property type="entry name" value="Lyase_1"/>
    <property type="match status" value="1"/>
</dbReference>
<dbReference type="InterPro" id="IPR022761">
    <property type="entry name" value="Fumarate_lyase_N"/>
</dbReference>
<name>A0A0K2GC26_NITMO</name>
<dbReference type="InterPro" id="IPR018951">
    <property type="entry name" value="Fumarase_C_C"/>
</dbReference>
<comment type="similarity">
    <text evidence="1 5">Belongs to the class-II fumarase/aspartase family. Fumarase subfamily.</text>
</comment>
<evidence type="ECO:0000256" key="3">
    <source>
        <dbReference type="ARBA" id="ARBA00022532"/>
    </source>
</evidence>
<accession>A0A0K2GC26</accession>
<feature type="region of interest" description="Disordered" evidence="6">
    <location>
        <begin position="1"/>
        <end position="20"/>
    </location>
</feature>
<dbReference type="InterPro" id="IPR024083">
    <property type="entry name" value="Fumarase/histidase_N"/>
</dbReference>
<evidence type="ECO:0000256" key="2">
    <source>
        <dbReference type="ARBA" id="ARBA00022490"/>
    </source>
</evidence>
<dbReference type="STRING" id="42253.NITMOv2_2088"/>
<feature type="binding site" evidence="5">
    <location>
        <begin position="338"/>
        <end position="340"/>
    </location>
    <ligand>
        <name>substrate</name>
    </ligand>
</feature>
<comment type="subunit">
    <text evidence="5">Homotetramer.</text>
</comment>
<evidence type="ECO:0000256" key="4">
    <source>
        <dbReference type="ARBA" id="ARBA00023239"/>
    </source>
</evidence>
<evidence type="ECO:0000259" key="8">
    <source>
        <dbReference type="Pfam" id="PF10415"/>
    </source>
</evidence>
<dbReference type="PROSITE" id="PS00163">
    <property type="entry name" value="FUMARATE_LYASES"/>
    <property type="match status" value="1"/>
</dbReference>
<dbReference type="FunFam" id="1.20.200.10:FF:000001">
    <property type="entry name" value="Fumarate hydratase, mitochondrial"/>
    <property type="match status" value="1"/>
</dbReference>
<keyword evidence="4 5" id="KW-0456">Lyase</keyword>
<dbReference type="HAMAP" id="MF_00743">
    <property type="entry name" value="FumaraseC"/>
    <property type="match status" value="1"/>
</dbReference>
<evidence type="ECO:0000256" key="6">
    <source>
        <dbReference type="SAM" id="MobiDB-lite"/>
    </source>
</evidence>
<feature type="binding site" evidence="5">
    <location>
        <position position="201"/>
    </location>
    <ligand>
        <name>substrate</name>
    </ligand>
</feature>
<dbReference type="CDD" id="cd01362">
    <property type="entry name" value="Fumarase_classII"/>
    <property type="match status" value="1"/>
</dbReference>
<feature type="domain" description="Fumarase C C-terminal" evidence="8">
    <location>
        <begin position="423"/>
        <end position="475"/>
    </location>
</feature>
<dbReference type="EC" id="4.2.1.2" evidence="5"/>
<dbReference type="PRINTS" id="PR00149">
    <property type="entry name" value="FUMRATELYASE"/>
</dbReference>
<dbReference type="GO" id="GO:0005737">
    <property type="term" value="C:cytoplasm"/>
    <property type="evidence" value="ECO:0007669"/>
    <property type="project" value="UniProtKB-SubCell"/>
</dbReference>
<dbReference type="Gene3D" id="1.10.275.10">
    <property type="entry name" value="Fumarase/aspartase (N-terminal domain)"/>
    <property type="match status" value="1"/>
</dbReference>
<comment type="subcellular location">
    <subcellularLocation>
        <location evidence="5">Cytoplasm</location>
    </subcellularLocation>
</comment>
<dbReference type="GO" id="GO:0006106">
    <property type="term" value="P:fumarate metabolic process"/>
    <property type="evidence" value="ECO:0007669"/>
    <property type="project" value="InterPro"/>
</dbReference>
<keyword evidence="3 5" id="KW-0816">Tricarboxylic acid cycle</keyword>
<feature type="domain" description="Fumarate lyase N-terminal" evidence="7">
    <location>
        <begin position="27"/>
        <end position="356"/>
    </location>
</feature>
<dbReference type="Gene3D" id="1.20.200.10">
    <property type="entry name" value="Fumarase/aspartase (Central domain)"/>
    <property type="match status" value="1"/>
</dbReference>
<feature type="active site" evidence="5">
    <location>
        <position position="332"/>
    </location>
</feature>
<keyword evidence="2 5" id="KW-0963">Cytoplasm</keyword>
<feature type="binding site" evidence="5">
    <location>
        <begin position="153"/>
        <end position="155"/>
    </location>
    <ligand>
        <name>substrate</name>
    </ligand>
</feature>
<dbReference type="InterPro" id="IPR005677">
    <property type="entry name" value="Fum_hydII"/>
</dbReference>
<comment type="function">
    <text evidence="5">Involved in the TCA cycle. Catalyzes the stereospecific interconversion of fumarate to L-malate.</text>
</comment>
<dbReference type="GO" id="GO:0006099">
    <property type="term" value="P:tricarboxylic acid cycle"/>
    <property type="evidence" value="ECO:0007669"/>
    <property type="project" value="UniProtKB-UniRule"/>
</dbReference>
<dbReference type="FunFam" id="1.10.40.30:FF:000002">
    <property type="entry name" value="Fumarate hydratase class II"/>
    <property type="match status" value="1"/>
</dbReference>
<evidence type="ECO:0000256" key="1">
    <source>
        <dbReference type="ARBA" id="ARBA00009084"/>
    </source>
</evidence>
<dbReference type="UniPathway" id="UPA00223">
    <property type="reaction ID" value="UER01007"/>
</dbReference>
<dbReference type="InterPro" id="IPR008948">
    <property type="entry name" value="L-Aspartase-like"/>
</dbReference>
<feature type="site" description="Important for catalytic activity" evidence="5">
    <location>
        <position position="345"/>
    </location>
</feature>
<reference evidence="9 10" key="1">
    <citation type="journal article" date="2015" name="Proc. Natl. Acad. Sci. U.S.A.">
        <title>Expanded metabolic versatility of ubiquitous nitrite-oxidizing bacteria from the genus Nitrospira.</title>
        <authorList>
            <person name="Koch H."/>
            <person name="Lucker S."/>
            <person name="Albertsen M."/>
            <person name="Kitzinger K."/>
            <person name="Herbold C."/>
            <person name="Spieck E."/>
            <person name="Nielsen P.H."/>
            <person name="Wagner M."/>
            <person name="Daims H."/>
        </authorList>
    </citation>
    <scope>NUCLEOTIDE SEQUENCE [LARGE SCALE GENOMIC DNA]</scope>
    <source>
        <strain evidence="9 10">NSP M-1</strain>
    </source>
</reference>
<comment type="pathway">
    <text evidence="5">Carbohydrate metabolism; tricarboxylic acid cycle; (S)-malate from fumarate: step 1/1.</text>
</comment>
<dbReference type="GO" id="GO:0004333">
    <property type="term" value="F:fumarate hydratase activity"/>
    <property type="evidence" value="ECO:0007669"/>
    <property type="project" value="UniProtKB-UniRule"/>
</dbReference>
<dbReference type="FunFam" id="1.10.275.10:FF:000001">
    <property type="entry name" value="Fumarate hydratase, mitochondrial"/>
    <property type="match status" value="1"/>
</dbReference>
<dbReference type="AlphaFoldDB" id="A0A0K2GC26"/>
<dbReference type="OrthoDB" id="9802809at2"/>
<protein>
    <recommendedName>
        <fullName evidence="5">Fumarate hydratase class II</fullName>
        <shortName evidence="5">Fumarase C</shortName>
        <ecNumber evidence="5">4.2.1.2</ecNumber>
    </recommendedName>
    <alternativeName>
        <fullName evidence="5">Aerobic fumarase</fullName>
    </alternativeName>
    <alternativeName>
        <fullName evidence="5">Iron-independent fumarase</fullName>
    </alternativeName>
</protein>
<comment type="miscellaneous">
    <text evidence="5">There are 2 substrate-binding sites: the catalytic A site, and the non-catalytic B site that may play a role in the transfer of substrate or product between the active site and the solvent. Alternatively, the B site may bind allosteric effectors.</text>
</comment>
<dbReference type="InterPro" id="IPR000362">
    <property type="entry name" value="Fumarate_lyase_fam"/>
</dbReference>
<sequence length="485" mass="51575">MKNGSVVRPSPAGKPGGATRIERDTMGELAVPAEAYYGVQTARAIENFPISPLRMPRSVIRAMGLIKRAAASVNQSLGLLEKRQADAIKQAATEVVEGTLDGEFPVDIFQTGSGTSTNMNTNEVISNRATELLGGARGSKLVHPNDHVNLGQSSNDVIPTAIHIAASETIQRQLIPSLTRLQKALAKKAREFDKIVKIGRTHLQDATPVRLGQEFGGYARQIELGIARMRRAQEALSEVALGGTAVGTGLNCHPQFARKVMAIISKETGCPFKEAANHFEAQSAQDSLVEASGELRTLAVSLTKIANDIRWLGSGPRCGLGEINLPETQPGSSIMPGKVNPVIAESVTMVCAQVIGNDVTVTVGGQAANFELIVMLPVMAYNLLQSIELLAAASNNFAAKCIEGIKANEERCKSLIEESLAMCTALAPEIGYEAAAKLAKEAYKSGKTVRQVAREQKVLPEKRLAELLDPWRMTEPGGPVGSAGG</sequence>
<keyword evidence="10" id="KW-1185">Reference proteome</keyword>
<gene>
    <name evidence="5 9" type="primary">fumC</name>
    <name evidence="9" type="ORF">NITMOv2_2088</name>
</gene>
<proteinExistence type="inferred from homology"/>
<evidence type="ECO:0000313" key="10">
    <source>
        <dbReference type="Proteomes" id="UP000069205"/>
    </source>
</evidence>
<feature type="binding site" evidence="5">
    <location>
        <position position="333"/>
    </location>
    <ligand>
        <name>substrate</name>
    </ligand>
</feature>
<evidence type="ECO:0000313" key="9">
    <source>
        <dbReference type="EMBL" id="ALA58505.1"/>
    </source>
</evidence>
<dbReference type="InterPro" id="IPR020557">
    <property type="entry name" value="Fumarate_lyase_CS"/>
</dbReference>
<dbReference type="Gene3D" id="1.10.40.30">
    <property type="entry name" value="Fumarase/aspartase (C-terminal domain)"/>
    <property type="match status" value="1"/>
</dbReference>
<evidence type="ECO:0000256" key="5">
    <source>
        <dbReference type="HAMAP-Rule" id="MF_00743"/>
    </source>
</evidence>
<dbReference type="PANTHER" id="PTHR11444:SF22">
    <property type="entry name" value="FUMARATE HYDRATASE CLASS II"/>
    <property type="match status" value="1"/>
</dbReference>
<dbReference type="RefSeq" id="WP_053379663.1">
    <property type="nucleotide sequence ID" value="NZ_CP011801.1"/>
</dbReference>
<dbReference type="PRINTS" id="PR00145">
    <property type="entry name" value="ARGSUCLYASE"/>
</dbReference>
<dbReference type="SUPFAM" id="SSF48557">
    <property type="entry name" value="L-aspartase-like"/>
    <property type="match status" value="1"/>
</dbReference>
<dbReference type="Proteomes" id="UP000069205">
    <property type="component" value="Chromosome"/>
</dbReference>
<dbReference type="EMBL" id="CP011801">
    <property type="protein sequence ID" value="ALA58505.1"/>
    <property type="molecule type" value="Genomic_DNA"/>
</dbReference>
<feature type="binding site" description="in site B" evidence="5">
    <location>
        <begin position="143"/>
        <end position="146"/>
    </location>
    <ligand>
        <name>substrate</name>
    </ligand>
</feature>
<dbReference type="Pfam" id="PF10415">
    <property type="entry name" value="FumaraseC_C"/>
    <property type="match status" value="1"/>
</dbReference>
<evidence type="ECO:0000259" key="7">
    <source>
        <dbReference type="Pfam" id="PF00206"/>
    </source>
</evidence>